<feature type="compositionally biased region" description="Basic and acidic residues" evidence="1">
    <location>
        <begin position="94"/>
        <end position="109"/>
    </location>
</feature>
<keyword evidence="2" id="KW-0472">Membrane</keyword>
<protein>
    <submittedName>
        <fullName evidence="4">Uncharacterized protein</fullName>
    </submittedName>
</protein>
<feature type="signal peptide" evidence="3">
    <location>
        <begin position="1"/>
        <end position="26"/>
    </location>
</feature>
<evidence type="ECO:0000256" key="2">
    <source>
        <dbReference type="SAM" id="Phobius"/>
    </source>
</evidence>
<evidence type="ECO:0000256" key="3">
    <source>
        <dbReference type="SAM" id="SignalP"/>
    </source>
</evidence>
<dbReference type="EMBL" id="AMXD01000002">
    <property type="protein sequence ID" value="ENO88864.1"/>
    <property type="molecule type" value="Genomic_DNA"/>
</dbReference>
<evidence type="ECO:0000256" key="1">
    <source>
        <dbReference type="SAM" id="MobiDB-lite"/>
    </source>
</evidence>
<keyword evidence="2" id="KW-0812">Transmembrane</keyword>
<name>N6Z9P3_THASP</name>
<feature type="transmembrane region" description="Helical" evidence="2">
    <location>
        <begin position="66"/>
        <end position="86"/>
    </location>
</feature>
<sequence>MRISMNWIMAVSIGFCVLLSSGTAMAAGAGQEGGMASVQAPAQQQEKKEGAKTAVTEADPGNRASLLYIVLIGGVMVVAMKMAIAYGKKKLDEEREAAREKAAREERQNKSQAQG</sequence>
<reference evidence="4 5" key="1">
    <citation type="submission" date="2012-09" db="EMBL/GenBank/DDBJ databases">
        <title>Draft Genome Sequences of 6 Strains from Genus Thauera.</title>
        <authorList>
            <person name="Liu B."/>
            <person name="Shapleigh J.P."/>
            <person name="Frostegard A.H."/>
        </authorList>
    </citation>
    <scope>NUCLEOTIDE SEQUENCE [LARGE SCALE GENOMIC DNA]</scope>
    <source>
        <strain evidence="4 5">S2</strain>
    </source>
</reference>
<organism evidence="4 5">
    <name type="scientific">Thauera aminoaromatica S2</name>
    <dbReference type="NCBI Taxonomy" id="1234381"/>
    <lineage>
        <taxon>Bacteria</taxon>
        <taxon>Pseudomonadati</taxon>
        <taxon>Pseudomonadota</taxon>
        <taxon>Betaproteobacteria</taxon>
        <taxon>Rhodocyclales</taxon>
        <taxon>Zoogloeaceae</taxon>
        <taxon>Thauera</taxon>
    </lineage>
</organism>
<gene>
    <name evidence="4" type="ORF">C665_01257</name>
</gene>
<comment type="caution">
    <text evidence="4">The sequence shown here is derived from an EMBL/GenBank/DDBJ whole genome shotgun (WGS) entry which is preliminary data.</text>
</comment>
<evidence type="ECO:0000313" key="4">
    <source>
        <dbReference type="EMBL" id="ENO88864.1"/>
    </source>
</evidence>
<evidence type="ECO:0000313" key="5">
    <source>
        <dbReference type="Proteomes" id="UP000013042"/>
    </source>
</evidence>
<keyword evidence="2" id="KW-1133">Transmembrane helix</keyword>
<dbReference type="Proteomes" id="UP000013042">
    <property type="component" value="Unassembled WGS sequence"/>
</dbReference>
<keyword evidence="3" id="KW-0732">Signal</keyword>
<feature type="region of interest" description="Disordered" evidence="1">
    <location>
        <begin position="94"/>
        <end position="115"/>
    </location>
</feature>
<accession>N6Z9P3</accession>
<proteinExistence type="predicted"/>
<dbReference type="AlphaFoldDB" id="N6Z9P3"/>
<dbReference type="RefSeq" id="WP_004298161.1">
    <property type="nucleotide sequence ID" value="NZ_AMXD01000002.1"/>
</dbReference>
<feature type="chain" id="PRO_5004128725" evidence="3">
    <location>
        <begin position="27"/>
        <end position="115"/>
    </location>
</feature>